<dbReference type="InterPro" id="IPR039532">
    <property type="entry name" value="TetR_C_Firmicutes"/>
</dbReference>
<dbReference type="AlphaFoldDB" id="A0A5K7X2K8"/>
<proteinExistence type="predicted"/>
<dbReference type="PANTHER" id="PTHR43479">
    <property type="entry name" value="ACREF/ENVCD OPERON REPRESSOR-RELATED"/>
    <property type="match status" value="1"/>
</dbReference>
<dbReference type="InterPro" id="IPR009057">
    <property type="entry name" value="Homeodomain-like_sf"/>
</dbReference>
<keyword evidence="1 2" id="KW-0238">DNA-binding</keyword>
<dbReference type="InterPro" id="IPR050624">
    <property type="entry name" value="HTH-type_Tx_Regulator"/>
</dbReference>
<dbReference type="InterPro" id="IPR001647">
    <property type="entry name" value="HTH_TetR"/>
</dbReference>
<reference evidence="4 5" key="1">
    <citation type="submission" date="2019-09" db="EMBL/GenBank/DDBJ databases">
        <title>Complete genome sequence of Sporolactobacillus terrae 70-3.</title>
        <authorList>
            <person name="Tanaka N."/>
            <person name="Shiwa Y."/>
            <person name="Fujita N."/>
            <person name="Tanasupawat S."/>
        </authorList>
    </citation>
    <scope>NUCLEOTIDE SEQUENCE [LARGE SCALE GENOMIC DNA]</scope>
    <source>
        <strain evidence="4 5">70-3</strain>
    </source>
</reference>
<dbReference type="Proteomes" id="UP000326951">
    <property type="component" value="Chromosome"/>
</dbReference>
<dbReference type="Gene3D" id="1.10.357.10">
    <property type="entry name" value="Tetracycline Repressor, domain 2"/>
    <property type="match status" value="1"/>
</dbReference>
<dbReference type="RefSeq" id="WP_152080792.1">
    <property type="nucleotide sequence ID" value="NZ_AP021853.1"/>
</dbReference>
<dbReference type="Pfam" id="PF00440">
    <property type="entry name" value="TetR_N"/>
    <property type="match status" value="1"/>
</dbReference>
<organism evidence="4 5">
    <name type="scientific">Sporolactobacillus terrae</name>
    <dbReference type="NCBI Taxonomy" id="269673"/>
    <lineage>
        <taxon>Bacteria</taxon>
        <taxon>Bacillati</taxon>
        <taxon>Bacillota</taxon>
        <taxon>Bacilli</taxon>
        <taxon>Bacillales</taxon>
        <taxon>Sporolactobacillaceae</taxon>
        <taxon>Sporolactobacillus</taxon>
    </lineage>
</organism>
<evidence type="ECO:0000256" key="2">
    <source>
        <dbReference type="PROSITE-ProRule" id="PRU00335"/>
    </source>
</evidence>
<dbReference type="SUPFAM" id="SSF46689">
    <property type="entry name" value="Homeodomain-like"/>
    <property type="match status" value="1"/>
</dbReference>
<dbReference type="PROSITE" id="PS50977">
    <property type="entry name" value="HTH_TETR_2"/>
    <property type="match status" value="1"/>
</dbReference>
<feature type="DNA-binding region" description="H-T-H motif" evidence="2">
    <location>
        <begin position="34"/>
        <end position="53"/>
    </location>
</feature>
<protein>
    <submittedName>
        <fullName evidence="4">TetR family transcriptional regulator</fullName>
    </submittedName>
</protein>
<gene>
    <name evidence="4" type="ORF">St703_29840</name>
</gene>
<evidence type="ECO:0000259" key="3">
    <source>
        <dbReference type="PROSITE" id="PS50977"/>
    </source>
</evidence>
<evidence type="ECO:0000256" key="1">
    <source>
        <dbReference type="ARBA" id="ARBA00023125"/>
    </source>
</evidence>
<dbReference type="PANTHER" id="PTHR43479:SF7">
    <property type="entry name" value="TETR-FAMILY TRANSCRIPTIONAL REGULATOR"/>
    <property type="match status" value="1"/>
</dbReference>
<accession>A0A5K7X2K8</accession>
<feature type="domain" description="HTH tetR-type" evidence="3">
    <location>
        <begin position="11"/>
        <end position="71"/>
    </location>
</feature>
<evidence type="ECO:0000313" key="5">
    <source>
        <dbReference type="Proteomes" id="UP000326951"/>
    </source>
</evidence>
<name>A0A5K7X2K8_9BACL</name>
<dbReference type="EMBL" id="AP021853">
    <property type="protein sequence ID" value="BBO00280.1"/>
    <property type="molecule type" value="Genomic_DNA"/>
</dbReference>
<evidence type="ECO:0000313" key="4">
    <source>
        <dbReference type="EMBL" id="BBO00280.1"/>
    </source>
</evidence>
<sequence>MVSESTDLRVIKTRAAIEMTFLDLLLQKKFNTLTVKDIAAAAQIGRGTFYLHFLDKYDLLEKVIDEGLNETVDKFHPHTYFVDGKVSFDRITGFVQTMFRHFKRNDRFFRAMFFNEDIPMFRQRMQERFLSKFQQEIGQMSLPVIEKDPLMLEIMPIFVSSAMIGLLSWWFERQAKIPEEEIARRILVIMTQGPLRALGLDV</sequence>
<dbReference type="Pfam" id="PF14278">
    <property type="entry name" value="TetR_C_8"/>
    <property type="match status" value="1"/>
</dbReference>
<dbReference type="GO" id="GO:0003677">
    <property type="term" value="F:DNA binding"/>
    <property type="evidence" value="ECO:0007669"/>
    <property type="project" value="UniProtKB-UniRule"/>
</dbReference>